<dbReference type="Gene3D" id="3.30.70.1060">
    <property type="entry name" value="Dimeric alpha+beta barrel"/>
    <property type="match status" value="1"/>
</dbReference>
<evidence type="ECO:0000313" key="1">
    <source>
        <dbReference type="EMBL" id="MBN0987241.1"/>
    </source>
</evidence>
<dbReference type="RefSeq" id="WP_205213314.1">
    <property type="nucleotide sequence ID" value="NZ_JAFFZP010000009.1"/>
</dbReference>
<gene>
    <name evidence="1" type="ORF">JW498_07720</name>
</gene>
<proteinExistence type="predicted"/>
<reference evidence="1 2" key="1">
    <citation type="submission" date="2021-02" db="EMBL/GenBank/DDBJ databases">
        <title>A novel species of genus Amphritea isolated from a fishpond in China.</title>
        <authorList>
            <person name="Lu H."/>
        </authorList>
    </citation>
    <scope>NUCLEOTIDE SEQUENCE [LARGE SCALE GENOMIC DNA]</scope>
    <source>
        <strain evidence="1 2">RP18W</strain>
    </source>
</reference>
<dbReference type="EMBL" id="JAFFZP010000009">
    <property type="protein sequence ID" value="MBN0987241.1"/>
    <property type="molecule type" value="Genomic_DNA"/>
</dbReference>
<comment type="caution">
    <text evidence="1">The sequence shown here is derived from an EMBL/GenBank/DDBJ whole genome shotgun (WGS) entry which is preliminary data.</text>
</comment>
<accession>A0ABS2W698</accession>
<name>A0ABS2W698_9GAMM</name>
<dbReference type="SUPFAM" id="SSF54909">
    <property type="entry name" value="Dimeric alpha+beta barrel"/>
    <property type="match status" value="1"/>
</dbReference>
<protein>
    <recommendedName>
        <fullName evidence="3">YCII-related domain-containing protein</fullName>
    </recommendedName>
</protein>
<organism evidence="1 2">
    <name type="scientific">Amphritea pacifica</name>
    <dbReference type="NCBI Taxonomy" id="2811233"/>
    <lineage>
        <taxon>Bacteria</taxon>
        <taxon>Pseudomonadati</taxon>
        <taxon>Pseudomonadota</taxon>
        <taxon>Gammaproteobacteria</taxon>
        <taxon>Oceanospirillales</taxon>
        <taxon>Oceanospirillaceae</taxon>
        <taxon>Amphritea</taxon>
    </lineage>
</organism>
<keyword evidence="2" id="KW-1185">Reference proteome</keyword>
<sequence>MPQYMITYIGGDKPATVEEGQQHYALYKDWLRSLGSVVLNPATPFRITHTVNPDGSVSIGSASSMSGYSVIEVDSMETAVKAVKRCPFLGINGSLEVSELVT</sequence>
<evidence type="ECO:0000313" key="2">
    <source>
        <dbReference type="Proteomes" id="UP000760472"/>
    </source>
</evidence>
<dbReference type="InterPro" id="IPR011008">
    <property type="entry name" value="Dimeric_a/b-barrel"/>
</dbReference>
<dbReference type="Proteomes" id="UP000760472">
    <property type="component" value="Unassembled WGS sequence"/>
</dbReference>
<evidence type="ECO:0008006" key="3">
    <source>
        <dbReference type="Google" id="ProtNLM"/>
    </source>
</evidence>